<name>A0A252F3K2_9FIRM</name>
<gene>
    <name evidence="2" type="ORF">CBW42_09080</name>
</gene>
<evidence type="ECO:0000256" key="1">
    <source>
        <dbReference type="SAM" id="Phobius"/>
    </source>
</evidence>
<feature type="transmembrane region" description="Helical" evidence="1">
    <location>
        <begin position="349"/>
        <end position="369"/>
    </location>
</feature>
<sequence length="370" mass="41265">MPTQVKNYQCPACTGPLHFDAATGKLACDYCGSSYEIAEIEAMYAQQEQKTEQAEQATQTGQKEEAKTDAWDTFGMAGEWHADSMRAYTCPSCGAELICDANTAATSCPYCGNPTVVPGRLEGMLKPDYIIPFKVDKKAAVEALKKHYKGKRLLPKAFTSENHIEEIKGIYVPFWLFDGTADADVRFHATRSFMHSDGEYEITTTQHFEVHRAGTIPFQRIPVDASSKMPDAHMDSIEPFEYADLEPFSMGYLPGYLADKYDVSIEECAERVEDRVQRSAVEAMQATVHGYEMCVPERADVQLHRGKVSYALLPVWMLSTQWNGKNFLFAMNGQTGKLVGDLPVSWGRFWAWFAGIALPLAAVLALVLFL</sequence>
<dbReference type="PANTHER" id="PTHR37826">
    <property type="entry name" value="FLOTILLIN BAND_7_5 DOMAIN PROTEIN"/>
    <property type="match status" value="1"/>
</dbReference>
<dbReference type="Proteomes" id="UP000194903">
    <property type="component" value="Unassembled WGS sequence"/>
</dbReference>
<proteinExistence type="predicted"/>
<dbReference type="InterPro" id="IPR005651">
    <property type="entry name" value="Trm112-like"/>
</dbReference>
<dbReference type="Gene3D" id="2.20.25.10">
    <property type="match status" value="1"/>
</dbReference>
<evidence type="ECO:0008006" key="4">
    <source>
        <dbReference type="Google" id="ProtNLM"/>
    </source>
</evidence>
<evidence type="ECO:0000313" key="3">
    <source>
        <dbReference type="Proteomes" id="UP000194903"/>
    </source>
</evidence>
<organism evidence="2 3">
    <name type="scientific">Butyricicoccus porcorum</name>
    <dbReference type="NCBI Taxonomy" id="1945634"/>
    <lineage>
        <taxon>Bacteria</taxon>
        <taxon>Bacillati</taxon>
        <taxon>Bacillota</taxon>
        <taxon>Clostridia</taxon>
        <taxon>Eubacteriales</taxon>
        <taxon>Butyricicoccaceae</taxon>
        <taxon>Butyricicoccus</taxon>
    </lineage>
</organism>
<dbReference type="Gene3D" id="2.20.28.30">
    <property type="entry name" value="RNA polymerase ii, chain L"/>
    <property type="match status" value="1"/>
</dbReference>
<dbReference type="SUPFAM" id="SSF158997">
    <property type="entry name" value="Trm112p-like"/>
    <property type="match status" value="1"/>
</dbReference>
<evidence type="ECO:0000313" key="2">
    <source>
        <dbReference type="EMBL" id="OUM20190.1"/>
    </source>
</evidence>
<dbReference type="OrthoDB" id="3182597at2"/>
<keyword evidence="1" id="KW-0812">Transmembrane</keyword>
<accession>A0A252F3K2</accession>
<protein>
    <recommendedName>
        <fullName evidence="4">DNA-directed RNA polymerase subunit P</fullName>
    </recommendedName>
</protein>
<dbReference type="AlphaFoldDB" id="A0A252F3K2"/>
<dbReference type="RefSeq" id="WP_087020275.1">
    <property type="nucleotide sequence ID" value="NZ_CP178353.1"/>
</dbReference>
<keyword evidence="1" id="KW-1133">Transmembrane helix</keyword>
<keyword evidence="3" id="KW-1185">Reference proteome</keyword>
<dbReference type="EMBL" id="NHOC01000007">
    <property type="protein sequence ID" value="OUM20190.1"/>
    <property type="molecule type" value="Genomic_DNA"/>
</dbReference>
<dbReference type="PANTHER" id="PTHR37826:SF3">
    <property type="entry name" value="J DOMAIN-CONTAINING PROTEIN"/>
    <property type="match status" value="1"/>
</dbReference>
<comment type="caution">
    <text evidence="2">The sequence shown here is derived from an EMBL/GenBank/DDBJ whole genome shotgun (WGS) entry which is preliminary data.</text>
</comment>
<dbReference type="Pfam" id="PF03966">
    <property type="entry name" value="Trm112p"/>
    <property type="match status" value="1"/>
</dbReference>
<reference evidence="2 3" key="1">
    <citation type="submission" date="2017-05" db="EMBL/GenBank/DDBJ databases">
        <title>Butyricicoccus porcorum sp. nov. a butyrate-producing bacterium from the swine intestinal tract.</title>
        <authorList>
            <person name="Trachsel J."/>
            <person name="Humphrey S."/>
            <person name="Allen H.K."/>
        </authorList>
    </citation>
    <scope>NUCLEOTIDE SEQUENCE [LARGE SCALE GENOMIC DNA]</scope>
    <source>
        <strain evidence="2">BB10</strain>
    </source>
</reference>
<keyword evidence="1" id="KW-0472">Membrane</keyword>